<evidence type="ECO:0000256" key="2">
    <source>
        <dbReference type="ARBA" id="ARBA00023015"/>
    </source>
</evidence>
<dbReference type="OrthoDB" id="10011855at2759"/>
<dbReference type="PROSITE" id="PS50888">
    <property type="entry name" value="BHLH"/>
    <property type="match status" value="1"/>
</dbReference>
<dbReference type="InParanoid" id="A0A7R8YVB0"/>
<dbReference type="GO" id="GO:0070888">
    <property type="term" value="F:E-box binding"/>
    <property type="evidence" value="ECO:0007669"/>
    <property type="project" value="TreeGrafter"/>
</dbReference>
<dbReference type="AlphaFoldDB" id="A0A7R8YVB0"/>
<keyword evidence="8" id="KW-1185">Reference proteome</keyword>
<dbReference type="GO" id="GO:0061564">
    <property type="term" value="P:axon development"/>
    <property type="evidence" value="ECO:0007669"/>
    <property type="project" value="TreeGrafter"/>
</dbReference>
<evidence type="ECO:0000313" key="8">
    <source>
        <dbReference type="Proteomes" id="UP000594454"/>
    </source>
</evidence>
<evidence type="ECO:0000256" key="4">
    <source>
        <dbReference type="ARBA" id="ARBA00023242"/>
    </source>
</evidence>
<name>A0A7R8YVB0_HERIL</name>
<dbReference type="GO" id="GO:0046983">
    <property type="term" value="F:protein dimerization activity"/>
    <property type="evidence" value="ECO:0007669"/>
    <property type="project" value="InterPro"/>
</dbReference>
<dbReference type="PANTHER" id="PTHR19290:SF104">
    <property type="entry name" value="GH17679P"/>
    <property type="match status" value="1"/>
</dbReference>
<evidence type="ECO:0000256" key="5">
    <source>
        <dbReference type="SAM" id="MobiDB-lite"/>
    </source>
</evidence>
<dbReference type="SMART" id="SM00353">
    <property type="entry name" value="HLH"/>
    <property type="match status" value="1"/>
</dbReference>
<dbReference type="Gene3D" id="4.10.280.10">
    <property type="entry name" value="Helix-loop-helix DNA-binding domain"/>
    <property type="match status" value="1"/>
</dbReference>
<dbReference type="FunCoup" id="A0A7R8YVB0">
    <property type="interactions" value="407"/>
</dbReference>
<protein>
    <recommendedName>
        <fullName evidence="6">BHLH domain-containing protein</fullName>
    </recommendedName>
</protein>
<gene>
    <name evidence="7" type="ORF">HERILL_LOCUS8421</name>
</gene>
<dbReference type="GO" id="GO:0005634">
    <property type="term" value="C:nucleus"/>
    <property type="evidence" value="ECO:0007669"/>
    <property type="project" value="UniProtKB-SubCell"/>
</dbReference>
<dbReference type="Proteomes" id="UP000594454">
    <property type="component" value="Chromosome 3"/>
</dbReference>
<dbReference type="EMBL" id="LR899011">
    <property type="protein sequence ID" value="CAD7085591.1"/>
    <property type="molecule type" value="Genomic_DNA"/>
</dbReference>
<dbReference type="InterPro" id="IPR050359">
    <property type="entry name" value="bHLH_transcription_factors"/>
</dbReference>
<evidence type="ECO:0000313" key="7">
    <source>
        <dbReference type="EMBL" id="CAD7085591.1"/>
    </source>
</evidence>
<dbReference type="InterPro" id="IPR036638">
    <property type="entry name" value="HLH_DNA-bd_sf"/>
</dbReference>
<dbReference type="Pfam" id="PF00010">
    <property type="entry name" value="HLH"/>
    <property type="match status" value="1"/>
</dbReference>
<feature type="compositionally biased region" description="Low complexity" evidence="5">
    <location>
        <begin position="87"/>
        <end position="97"/>
    </location>
</feature>
<dbReference type="OMA" id="FYMQGGQ"/>
<keyword evidence="4" id="KW-0539">Nucleus</keyword>
<dbReference type="FunFam" id="4.10.280.10:FF:000026">
    <property type="entry name" value="Basic helix-loop-helix family, member e23"/>
    <property type="match status" value="1"/>
</dbReference>
<dbReference type="GO" id="GO:0007423">
    <property type="term" value="P:sensory organ development"/>
    <property type="evidence" value="ECO:0007669"/>
    <property type="project" value="TreeGrafter"/>
</dbReference>
<dbReference type="SUPFAM" id="SSF47459">
    <property type="entry name" value="HLH, helix-loop-helix DNA-binding domain"/>
    <property type="match status" value="1"/>
</dbReference>
<dbReference type="CDD" id="cd18954">
    <property type="entry name" value="bHLH_TS_bHLHe22_bHLHb5"/>
    <property type="match status" value="1"/>
</dbReference>
<dbReference type="InterPro" id="IPR011598">
    <property type="entry name" value="bHLH_dom"/>
</dbReference>
<evidence type="ECO:0000256" key="1">
    <source>
        <dbReference type="ARBA" id="ARBA00004123"/>
    </source>
</evidence>
<keyword evidence="3" id="KW-0804">Transcription</keyword>
<feature type="region of interest" description="Disordered" evidence="5">
    <location>
        <begin position="1"/>
        <end position="107"/>
    </location>
</feature>
<dbReference type="PANTHER" id="PTHR19290">
    <property type="entry name" value="BASIC HELIX-LOOP-HELIX PROTEIN NEUROGENIN-RELATED"/>
    <property type="match status" value="1"/>
</dbReference>
<feature type="compositionally biased region" description="Basic and acidic residues" evidence="5">
    <location>
        <begin position="75"/>
        <end position="86"/>
    </location>
</feature>
<feature type="domain" description="BHLH" evidence="6">
    <location>
        <begin position="105"/>
        <end position="159"/>
    </location>
</feature>
<sequence length="210" mass="22473">MDPNMPFGFPIPAHGPPMAPNQSLIATAGHPGPTPSPPQSVPGRRTPLGAVGLGGFYAQSGLSTAGLAHQQPPTDENKPGGSHERSQASSSSATLSKQKNRQGKTVRLNINARERRRMHDLNDALDELRRVIPYAHSPSVRKLSKIATLLLAKNYILMQQNALEELRRLLTYIQSTTGAAPLDLGSFPAAAKLQQLLQTPQQDPPSGSSN</sequence>
<comment type="subcellular location">
    <subcellularLocation>
        <location evidence="1">Nucleus</location>
    </subcellularLocation>
</comment>
<evidence type="ECO:0000256" key="3">
    <source>
        <dbReference type="ARBA" id="ARBA00023163"/>
    </source>
</evidence>
<reference evidence="7 8" key="1">
    <citation type="submission" date="2020-11" db="EMBL/GenBank/DDBJ databases">
        <authorList>
            <person name="Wallbank WR R."/>
            <person name="Pardo Diaz C."/>
            <person name="Kozak K."/>
            <person name="Martin S."/>
            <person name="Jiggins C."/>
            <person name="Moest M."/>
            <person name="Warren A I."/>
            <person name="Generalovic N T."/>
            <person name="Byers J.R.P. K."/>
            <person name="Montejo-Kovacevich G."/>
            <person name="Yen C E."/>
        </authorList>
    </citation>
    <scope>NUCLEOTIDE SEQUENCE [LARGE SCALE GENOMIC DNA]</scope>
</reference>
<organism evidence="7 8">
    <name type="scientific">Hermetia illucens</name>
    <name type="common">Black soldier fly</name>
    <dbReference type="NCBI Taxonomy" id="343691"/>
    <lineage>
        <taxon>Eukaryota</taxon>
        <taxon>Metazoa</taxon>
        <taxon>Ecdysozoa</taxon>
        <taxon>Arthropoda</taxon>
        <taxon>Hexapoda</taxon>
        <taxon>Insecta</taxon>
        <taxon>Pterygota</taxon>
        <taxon>Neoptera</taxon>
        <taxon>Endopterygota</taxon>
        <taxon>Diptera</taxon>
        <taxon>Brachycera</taxon>
        <taxon>Stratiomyomorpha</taxon>
        <taxon>Stratiomyidae</taxon>
        <taxon>Hermetiinae</taxon>
        <taxon>Hermetia</taxon>
    </lineage>
</organism>
<accession>A0A7R8YVB0</accession>
<dbReference type="GO" id="GO:0045944">
    <property type="term" value="P:positive regulation of transcription by RNA polymerase II"/>
    <property type="evidence" value="ECO:0007669"/>
    <property type="project" value="TreeGrafter"/>
</dbReference>
<proteinExistence type="predicted"/>
<dbReference type="GO" id="GO:0000981">
    <property type="term" value="F:DNA-binding transcription factor activity, RNA polymerase II-specific"/>
    <property type="evidence" value="ECO:0007669"/>
    <property type="project" value="TreeGrafter"/>
</dbReference>
<keyword evidence="2" id="KW-0805">Transcription regulation</keyword>
<evidence type="ECO:0000259" key="6">
    <source>
        <dbReference type="PROSITE" id="PS50888"/>
    </source>
</evidence>